<evidence type="ECO:0000256" key="2">
    <source>
        <dbReference type="ARBA" id="ARBA00023315"/>
    </source>
</evidence>
<evidence type="ECO:0000313" key="5">
    <source>
        <dbReference type="Proteomes" id="UP000823201"/>
    </source>
</evidence>
<dbReference type="CDD" id="cd04301">
    <property type="entry name" value="NAT_SF"/>
    <property type="match status" value="1"/>
</dbReference>
<keyword evidence="5" id="KW-1185">Reference proteome</keyword>
<feature type="domain" description="N-acetyltransferase" evidence="3">
    <location>
        <begin position="5"/>
        <end position="168"/>
    </location>
</feature>
<proteinExistence type="predicted"/>
<name>A0ABS2Q659_9BACL</name>
<reference evidence="4 5" key="1">
    <citation type="submission" date="2021-01" db="EMBL/GenBank/DDBJ databases">
        <title>Genomic Encyclopedia of Type Strains, Phase IV (KMG-IV): sequencing the most valuable type-strain genomes for metagenomic binning, comparative biology and taxonomic classification.</title>
        <authorList>
            <person name="Goeker M."/>
        </authorList>
    </citation>
    <scope>NUCLEOTIDE SEQUENCE [LARGE SCALE GENOMIC DNA]</scope>
    <source>
        <strain evidence="4 5">DSM 100968</strain>
    </source>
</reference>
<evidence type="ECO:0000259" key="3">
    <source>
        <dbReference type="PROSITE" id="PS51186"/>
    </source>
</evidence>
<evidence type="ECO:0000256" key="1">
    <source>
        <dbReference type="ARBA" id="ARBA00022679"/>
    </source>
</evidence>
<accession>A0ABS2Q659</accession>
<dbReference type="GO" id="GO:0102971">
    <property type="term" value="F:phosphinothricin N-acetyltransferase activity"/>
    <property type="evidence" value="ECO:0007669"/>
    <property type="project" value="UniProtKB-EC"/>
</dbReference>
<sequence>MADQITYREAKLSDLPTIVAIYNSTIPGRMVTADMEAVTVAERKPWFDAHYEDENRPLWVAEQDGKVCGWLSLSTFYGRPAYQATVEISVYLDTSVRGRGLGTDFVNYAIDHCHEFGIKTILAFIFGHNSPSLHLFERLGFEKWGAYPKIAELDGIERDLVILGKRVNE</sequence>
<dbReference type="SUPFAM" id="SSF55729">
    <property type="entry name" value="Acyl-CoA N-acyltransferases (Nat)"/>
    <property type="match status" value="1"/>
</dbReference>
<dbReference type="Proteomes" id="UP000823201">
    <property type="component" value="Unassembled WGS sequence"/>
</dbReference>
<dbReference type="InterPro" id="IPR000182">
    <property type="entry name" value="GNAT_dom"/>
</dbReference>
<keyword evidence="1 4" id="KW-0808">Transferase</keyword>
<organism evidence="4 5">
    <name type="scientific">Sporolactobacillus spathodeae</name>
    <dbReference type="NCBI Taxonomy" id="1465502"/>
    <lineage>
        <taxon>Bacteria</taxon>
        <taxon>Bacillati</taxon>
        <taxon>Bacillota</taxon>
        <taxon>Bacilli</taxon>
        <taxon>Bacillales</taxon>
        <taxon>Sporolactobacillaceae</taxon>
        <taxon>Sporolactobacillus</taxon>
    </lineage>
</organism>
<dbReference type="EMBL" id="JAFBEV010000004">
    <property type="protein sequence ID" value="MBM7657250.1"/>
    <property type="molecule type" value="Genomic_DNA"/>
</dbReference>
<keyword evidence="2 4" id="KW-0012">Acyltransferase</keyword>
<protein>
    <submittedName>
        <fullName evidence="4">Phosphinothricin acetyltransferase</fullName>
        <ecNumber evidence="4">2.3.1.183</ecNumber>
    </submittedName>
</protein>
<evidence type="ECO:0000313" key="4">
    <source>
        <dbReference type="EMBL" id="MBM7657250.1"/>
    </source>
</evidence>
<comment type="caution">
    <text evidence="4">The sequence shown here is derived from an EMBL/GenBank/DDBJ whole genome shotgun (WGS) entry which is preliminary data.</text>
</comment>
<dbReference type="Pfam" id="PF00583">
    <property type="entry name" value="Acetyltransf_1"/>
    <property type="match status" value="1"/>
</dbReference>
<dbReference type="PROSITE" id="PS51186">
    <property type="entry name" value="GNAT"/>
    <property type="match status" value="1"/>
</dbReference>
<dbReference type="RefSeq" id="WP_205005590.1">
    <property type="nucleotide sequence ID" value="NZ_CBCRXA010000016.1"/>
</dbReference>
<dbReference type="InterPro" id="IPR016181">
    <property type="entry name" value="Acyl_CoA_acyltransferase"/>
</dbReference>
<dbReference type="PANTHER" id="PTHR43072">
    <property type="entry name" value="N-ACETYLTRANSFERASE"/>
    <property type="match status" value="1"/>
</dbReference>
<dbReference type="Gene3D" id="3.40.630.30">
    <property type="match status" value="1"/>
</dbReference>
<gene>
    <name evidence="4" type="ORF">JOC27_000691</name>
</gene>
<dbReference type="EC" id="2.3.1.183" evidence="4"/>
<dbReference type="PANTHER" id="PTHR43072:SF23">
    <property type="entry name" value="UPF0039 PROTEIN C11D3.02C"/>
    <property type="match status" value="1"/>
</dbReference>